<proteinExistence type="predicted"/>
<accession>A0A834DGG4</accession>
<reference evidence="2 3" key="1">
    <citation type="journal article" date="2020" name="Nature">
        <title>Six reference-quality genomes reveal evolution of bat adaptations.</title>
        <authorList>
            <person name="Jebb D."/>
            <person name="Huang Z."/>
            <person name="Pippel M."/>
            <person name="Hughes G.M."/>
            <person name="Lavrichenko K."/>
            <person name="Devanna P."/>
            <person name="Winkler S."/>
            <person name="Jermiin L.S."/>
            <person name="Skirmuntt E.C."/>
            <person name="Katzourakis A."/>
            <person name="Burkitt-Gray L."/>
            <person name="Ray D.A."/>
            <person name="Sullivan K.A.M."/>
            <person name="Roscito J.G."/>
            <person name="Kirilenko B.M."/>
            <person name="Davalos L.M."/>
            <person name="Corthals A.P."/>
            <person name="Power M.L."/>
            <person name="Jones G."/>
            <person name="Ransome R.D."/>
            <person name="Dechmann D.K.N."/>
            <person name="Locatelli A.G."/>
            <person name="Puechmaille S.J."/>
            <person name="Fedrigo O."/>
            <person name="Jarvis E.D."/>
            <person name="Hiller M."/>
            <person name="Vernes S.C."/>
            <person name="Myers E.W."/>
            <person name="Teeling E.C."/>
        </authorList>
    </citation>
    <scope>NUCLEOTIDE SEQUENCE [LARGE SCALE GENOMIC DNA]</scope>
    <source>
        <strain evidence="2">Bat1K_MPI-CBG_1</strain>
    </source>
</reference>
<feature type="compositionally biased region" description="Polar residues" evidence="1">
    <location>
        <begin position="16"/>
        <end position="34"/>
    </location>
</feature>
<organism evidence="2 3">
    <name type="scientific">Phyllostomus discolor</name>
    <name type="common">pale spear-nosed bat</name>
    <dbReference type="NCBI Taxonomy" id="89673"/>
    <lineage>
        <taxon>Eukaryota</taxon>
        <taxon>Metazoa</taxon>
        <taxon>Chordata</taxon>
        <taxon>Craniata</taxon>
        <taxon>Vertebrata</taxon>
        <taxon>Euteleostomi</taxon>
        <taxon>Mammalia</taxon>
        <taxon>Eutheria</taxon>
        <taxon>Laurasiatheria</taxon>
        <taxon>Chiroptera</taxon>
        <taxon>Yangochiroptera</taxon>
        <taxon>Phyllostomidae</taxon>
        <taxon>Phyllostominae</taxon>
        <taxon>Phyllostomus</taxon>
    </lineage>
</organism>
<dbReference type="Proteomes" id="UP000664940">
    <property type="component" value="Unassembled WGS sequence"/>
</dbReference>
<protein>
    <submittedName>
        <fullName evidence="2">GRAM domain containing 1A</fullName>
    </submittedName>
</protein>
<gene>
    <name evidence="2" type="ORF">HJG60_005891</name>
</gene>
<evidence type="ECO:0000313" key="2">
    <source>
        <dbReference type="EMBL" id="KAF6077617.1"/>
    </source>
</evidence>
<dbReference type="AlphaFoldDB" id="A0A834DGG4"/>
<dbReference type="EMBL" id="JABVXQ010000014">
    <property type="protein sequence ID" value="KAF6077617.1"/>
    <property type="molecule type" value="Genomic_DNA"/>
</dbReference>
<sequence>MAEFLPLLSGVPPLTQGHSQDSVVSPAECQSQQPQDDEPWRLLEVPSIQITPSSDGESPHCTPRPQRLQLLRTSDLDSLLQDSASRPNTSVSQKLHPPLDPPHVLDSALEGGELPARRVSGAEDPFPGHQGRGWQPVPRQLPRQHSDLIKSASVSLSVSP</sequence>
<comment type="caution">
    <text evidence="2">The sequence shown here is derived from an EMBL/GenBank/DDBJ whole genome shotgun (WGS) entry which is preliminary data.</text>
</comment>
<name>A0A834DGG4_9CHIR</name>
<feature type="compositionally biased region" description="Low complexity" evidence="1">
    <location>
        <begin position="66"/>
        <end position="86"/>
    </location>
</feature>
<evidence type="ECO:0000313" key="3">
    <source>
        <dbReference type="Proteomes" id="UP000664940"/>
    </source>
</evidence>
<feature type="region of interest" description="Disordered" evidence="1">
    <location>
        <begin position="1"/>
        <end position="160"/>
    </location>
</feature>
<evidence type="ECO:0000256" key="1">
    <source>
        <dbReference type="SAM" id="MobiDB-lite"/>
    </source>
</evidence>